<name>A0A0D5ZIH1_9BACT</name>
<dbReference type="PRINTS" id="PR00830">
    <property type="entry name" value="ENDOLAPTASE"/>
</dbReference>
<evidence type="ECO:0000256" key="10">
    <source>
        <dbReference type="PROSITE-ProRule" id="PRU01122"/>
    </source>
</evidence>
<evidence type="ECO:0000256" key="9">
    <source>
        <dbReference type="ARBA" id="ARBA00053875"/>
    </source>
</evidence>
<dbReference type="GO" id="GO:0016887">
    <property type="term" value="F:ATP hydrolysis activity"/>
    <property type="evidence" value="ECO:0007669"/>
    <property type="project" value="InterPro"/>
</dbReference>
<dbReference type="GO" id="GO:0005524">
    <property type="term" value="F:ATP binding"/>
    <property type="evidence" value="ECO:0007669"/>
    <property type="project" value="UniProtKB-KW"/>
</dbReference>
<comment type="function">
    <text evidence="9">ATP-dependent serine protease that mediates the selective degradation of mutant and abnormal proteins as well as certain short-lived regulatory proteins. Required for cellular homeostasis and for survival from DNA damage and developmental changes induced by stress. Degrades polypeptides processively to yield small peptide fragments that are 5 to 10 amino acids long. Binds to DNA in a double-stranded, site-specific manner.</text>
</comment>
<sequence length="913" mass="104270">MTKKNEQILNEGILADFVTVKSKFVAFPSGIHQVFVENDEVNDMELILKSFKEKENYRLLLGYEEESDFRIDGLENININTKALLIKPLEIKKVKNSNLYKMVYRIISSVNITHLSEMVFELPKKLFKDLVKKWDMDRLLAFDIDQDEENNVALAFKDTWLDLIIEDSKPLFESFDLDSFLTIVTQVLTTTNRNFDFSGVGKDILNIFQENLETKKPYTYHEINNLIRKYIQEIDIFVESKQNKLNQVISILNFIDTNVIRDKSKAAFNPSLESINATIFSIGDFLQTNLELDNELTEKMNEKLSKQQKEFMLREKMKSIQETLESMGSSANEDDEYAKDLKDPLRALIYPSSVQKIIADETKRFSEMMQTSPEANISKTYVELLKKLPWRKVQKELLDINRVRKVLDHYHYGLDEVKERIVEYIAVMINSKSKTKDLKFDLDENDEQVDWSLFKGDEKVHFLDADDKTDFNNVPIITLVGPPGTGKTSLAKAIAESLNRKFVKISLGGVHDESEIRGHRRTYVGAMPGKIIKGIKQAGVSNPVVLLDEIDKMASDIKGDPASAMLEVLDPEQNTKFQDHYVEHEYDLSKVVFIATANYYENIPHALIDRVEIIELSPYTLNEKLHIAKNHLIPKVIKQSYLKPAQFKIDDETLKYIIKHYTSEAGVRGLKRILDKIARKIVVKVIDDKKLKEFVVSIDKLEDLIGVIKYKEDEKETELEPGTTNGLAYTSVGGSALQIEVNVYPGKGEIKLTGSLKEVMQESAQIALTYVRSNAEKFGIKDFDFENSTIHIHVPEGAVPKDGPSAGVTFTTAIISALSQRAVSAEYAMTGEITLRGKVLEIGGLKEKSFGAIQKGIKYIFIPETNVKNLRDIPSEIKAELTYIPVKKYDQIYDVLFMHKKPEFVITEEKKDK</sequence>
<dbReference type="AlphaFoldDB" id="A0A0D5ZIH1"/>
<dbReference type="InterPro" id="IPR054594">
    <property type="entry name" value="Lon_lid"/>
</dbReference>
<reference evidence="12 13" key="1">
    <citation type="journal article" date="2015" name="Genome Announc.">
        <title>Complete Genome Sequence of Mycoplasma meleagridis, a Possible Emerging Pathogen in Chickens.</title>
        <authorList>
            <person name="Abolnik C."/>
        </authorList>
    </citation>
    <scope>NUCLEOTIDE SEQUENCE [LARGE SCALE GENOMIC DNA]</scope>
    <source>
        <strain evidence="12 13">B2096 8B</strain>
    </source>
</reference>
<comment type="catalytic activity">
    <reaction evidence="8 10">
        <text>Hydrolysis of proteins in presence of ATP.</text>
        <dbReference type="EC" id="3.4.21.53"/>
    </reaction>
</comment>
<dbReference type="GO" id="GO:0006508">
    <property type="term" value="P:proteolysis"/>
    <property type="evidence" value="ECO:0007669"/>
    <property type="project" value="UniProtKB-KW"/>
</dbReference>
<dbReference type="Gene3D" id="3.40.50.300">
    <property type="entry name" value="P-loop containing nucleotide triphosphate hydrolases"/>
    <property type="match status" value="1"/>
</dbReference>
<keyword evidence="3 10" id="KW-0378">Hydrolase</keyword>
<dbReference type="PATRIC" id="fig|29556.3.peg.66"/>
<feature type="active site" evidence="10">
    <location>
        <position position="805"/>
    </location>
</feature>
<dbReference type="SMART" id="SM00382">
    <property type="entry name" value="AAA"/>
    <property type="match status" value="1"/>
</dbReference>
<dbReference type="CDD" id="cd19500">
    <property type="entry name" value="RecA-like_Lon"/>
    <property type="match status" value="1"/>
</dbReference>
<dbReference type="GO" id="GO:0004176">
    <property type="term" value="F:ATP-dependent peptidase activity"/>
    <property type="evidence" value="ECO:0007669"/>
    <property type="project" value="UniProtKB-UniRule"/>
</dbReference>
<dbReference type="InterPro" id="IPR003593">
    <property type="entry name" value="AAA+_ATPase"/>
</dbReference>
<evidence type="ECO:0000256" key="7">
    <source>
        <dbReference type="ARBA" id="ARBA00026070"/>
    </source>
</evidence>
<evidence type="ECO:0000256" key="6">
    <source>
        <dbReference type="ARBA" id="ARBA00023016"/>
    </source>
</evidence>
<evidence type="ECO:0000256" key="2">
    <source>
        <dbReference type="ARBA" id="ARBA00022741"/>
    </source>
</evidence>
<keyword evidence="1 10" id="KW-0645">Protease</keyword>
<accession>A0A0D5ZIH1</accession>
<dbReference type="Gene3D" id="1.10.8.60">
    <property type="match status" value="1"/>
</dbReference>
<dbReference type="Pfam" id="PF00004">
    <property type="entry name" value="AAA"/>
    <property type="match status" value="1"/>
</dbReference>
<dbReference type="Gene3D" id="3.30.230.10">
    <property type="match status" value="1"/>
</dbReference>
<keyword evidence="5" id="KW-0067">ATP-binding</keyword>
<dbReference type="EC" id="3.4.21.53" evidence="10"/>
<dbReference type="EMBL" id="CP011021">
    <property type="protein sequence ID" value="AKA49733.1"/>
    <property type="molecule type" value="Genomic_DNA"/>
</dbReference>
<dbReference type="Gene3D" id="1.20.58.1480">
    <property type="match status" value="1"/>
</dbReference>
<dbReference type="PROSITE" id="PS51786">
    <property type="entry name" value="LON_PROTEOLYTIC"/>
    <property type="match status" value="1"/>
</dbReference>
<organism evidence="13">
    <name type="scientific">Mycoplasmopsis gallinacea</name>
    <dbReference type="NCBI Taxonomy" id="29556"/>
    <lineage>
        <taxon>Bacteria</taxon>
        <taxon>Bacillati</taxon>
        <taxon>Mycoplasmatota</taxon>
        <taxon>Mycoplasmoidales</taxon>
        <taxon>Metamycoplasmataceae</taxon>
        <taxon>Mycoplasmopsis</taxon>
    </lineage>
</organism>
<protein>
    <recommendedName>
        <fullName evidence="10">endopeptidase La</fullName>
        <ecNumber evidence="10">3.4.21.53</ecNumber>
    </recommendedName>
</protein>
<dbReference type="KEGG" id="mgb:VO56_00325"/>
<dbReference type="Proteomes" id="UP000032722">
    <property type="component" value="Chromosome"/>
</dbReference>
<evidence type="ECO:0000256" key="8">
    <source>
        <dbReference type="ARBA" id="ARBA00050665"/>
    </source>
</evidence>
<dbReference type="FunFam" id="3.40.50.300:FF:000021">
    <property type="entry name" value="Lon protease homolog"/>
    <property type="match status" value="1"/>
</dbReference>
<feature type="active site" evidence="10">
    <location>
        <position position="848"/>
    </location>
</feature>
<keyword evidence="6" id="KW-0346">Stress response</keyword>
<comment type="subunit">
    <text evidence="7">Homohexamer. Organized in a ring with a central cavity.</text>
</comment>
<dbReference type="InterPro" id="IPR014721">
    <property type="entry name" value="Ribsml_uS5_D2-typ_fold_subgr"/>
</dbReference>
<dbReference type="InterPro" id="IPR027065">
    <property type="entry name" value="Lon_Prtase"/>
</dbReference>
<dbReference type="Pfam" id="PF05362">
    <property type="entry name" value="Lon_C"/>
    <property type="match status" value="1"/>
</dbReference>
<dbReference type="InterPro" id="IPR008269">
    <property type="entry name" value="Lon_proteolytic"/>
</dbReference>
<evidence type="ECO:0000259" key="11">
    <source>
        <dbReference type="PROSITE" id="PS51786"/>
    </source>
</evidence>
<dbReference type="Pfam" id="PF22667">
    <property type="entry name" value="Lon_lid"/>
    <property type="match status" value="1"/>
</dbReference>
<evidence type="ECO:0000256" key="3">
    <source>
        <dbReference type="ARBA" id="ARBA00022801"/>
    </source>
</evidence>
<evidence type="ECO:0000313" key="13">
    <source>
        <dbReference type="Proteomes" id="UP000032722"/>
    </source>
</evidence>
<dbReference type="InterPro" id="IPR004815">
    <property type="entry name" value="Lon_bac/euk-typ"/>
</dbReference>
<feature type="domain" description="Lon proteolytic" evidence="11">
    <location>
        <begin position="718"/>
        <end position="899"/>
    </location>
</feature>
<dbReference type="SUPFAM" id="SSF52540">
    <property type="entry name" value="P-loop containing nucleoside triphosphate hydrolases"/>
    <property type="match status" value="1"/>
</dbReference>
<dbReference type="SUPFAM" id="SSF54211">
    <property type="entry name" value="Ribosomal protein S5 domain 2-like"/>
    <property type="match status" value="1"/>
</dbReference>
<proteinExistence type="inferred from homology"/>
<comment type="similarity">
    <text evidence="10">Belongs to the peptidase S16 family.</text>
</comment>
<evidence type="ECO:0000256" key="5">
    <source>
        <dbReference type="ARBA" id="ARBA00022840"/>
    </source>
</evidence>
<keyword evidence="4 10" id="KW-0720">Serine protease</keyword>
<dbReference type="PANTHER" id="PTHR10046">
    <property type="entry name" value="ATP DEPENDENT LON PROTEASE FAMILY MEMBER"/>
    <property type="match status" value="1"/>
</dbReference>
<dbReference type="NCBIfam" id="TIGR00763">
    <property type="entry name" value="lon"/>
    <property type="match status" value="1"/>
</dbReference>
<dbReference type="InterPro" id="IPR003959">
    <property type="entry name" value="ATPase_AAA_core"/>
</dbReference>
<dbReference type="GO" id="GO:0030163">
    <property type="term" value="P:protein catabolic process"/>
    <property type="evidence" value="ECO:0007669"/>
    <property type="project" value="InterPro"/>
</dbReference>
<evidence type="ECO:0000313" key="12">
    <source>
        <dbReference type="EMBL" id="AKA49733.1"/>
    </source>
</evidence>
<dbReference type="InterPro" id="IPR020568">
    <property type="entry name" value="Ribosomal_Su5_D2-typ_SF"/>
</dbReference>
<dbReference type="HOGENOM" id="CLU_004109_5_2_14"/>
<evidence type="ECO:0000256" key="1">
    <source>
        <dbReference type="ARBA" id="ARBA00022670"/>
    </source>
</evidence>
<keyword evidence="2" id="KW-0547">Nucleotide-binding</keyword>
<gene>
    <name evidence="12" type="ORF">VO56_00325</name>
</gene>
<dbReference type="GO" id="GO:0004252">
    <property type="term" value="F:serine-type endopeptidase activity"/>
    <property type="evidence" value="ECO:0007669"/>
    <property type="project" value="UniProtKB-UniRule"/>
</dbReference>
<evidence type="ECO:0000256" key="4">
    <source>
        <dbReference type="ARBA" id="ARBA00022825"/>
    </source>
</evidence>
<dbReference type="InterPro" id="IPR027417">
    <property type="entry name" value="P-loop_NTPase"/>
</dbReference>